<evidence type="ECO:0000259" key="1">
    <source>
        <dbReference type="Pfam" id="PF00149"/>
    </source>
</evidence>
<dbReference type="InterPro" id="IPR004843">
    <property type="entry name" value="Calcineurin-like_PHP"/>
</dbReference>
<dbReference type="Gene3D" id="3.60.21.10">
    <property type="match status" value="1"/>
</dbReference>
<dbReference type="SUPFAM" id="SSF56300">
    <property type="entry name" value="Metallo-dependent phosphatases"/>
    <property type="match status" value="1"/>
</dbReference>
<proteinExistence type="predicted"/>
<protein>
    <recommendedName>
        <fullName evidence="1">Calcineurin-like phosphoesterase domain-containing protein</fullName>
    </recommendedName>
</protein>
<organism evidence="2 3">
    <name type="scientific">Kordia antarctica</name>
    <dbReference type="NCBI Taxonomy" id="1218801"/>
    <lineage>
        <taxon>Bacteria</taxon>
        <taxon>Pseudomonadati</taxon>
        <taxon>Bacteroidota</taxon>
        <taxon>Flavobacteriia</taxon>
        <taxon>Flavobacteriales</taxon>
        <taxon>Flavobacteriaceae</taxon>
        <taxon>Kordia</taxon>
    </lineage>
</organism>
<gene>
    <name evidence="2" type="ORF">IMCC3317_09570</name>
</gene>
<feature type="domain" description="Calcineurin-like phosphoesterase" evidence="1">
    <location>
        <begin position="174"/>
        <end position="386"/>
    </location>
</feature>
<dbReference type="InterPro" id="IPR021274">
    <property type="entry name" value="DUF2853"/>
</dbReference>
<dbReference type="AlphaFoldDB" id="A0A7L4ZGP9"/>
<dbReference type="Pfam" id="PF11015">
    <property type="entry name" value="DUF2853"/>
    <property type="match status" value="1"/>
</dbReference>
<dbReference type="KEGG" id="kan:IMCC3317_09570"/>
<reference evidence="2 3" key="1">
    <citation type="journal article" date="2013" name="Int. J. Syst. Evol. Microbiol.">
        <title>Kordia antarctica sp. nov., isolated from Antarctic seawater.</title>
        <authorList>
            <person name="Baek K."/>
            <person name="Choi A."/>
            <person name="Kang I."/>
            <person name="Lee K."/>
            <person name="Cho J.C."/>
        </authorList>
    </citation>
    <scope>NUCLEOTIDE SEQUENCE [LARGE SCALE GENOMIC DNA]</scope>
    <source>
        <strain evidence="2 3">IMCC3317</strain>
    </source>
</reference>
<sequence>MNHQSIPPLRVKSQELSLWQSVVAAYAIKETEKLKNIKGKLNLTHVQEHPMVSGTNHLAATCEKKNSIESHLFIEEPHEASTDDEIIAHFSSEFFQAAKSSNGISEEALETLNKDWQTYDRKFSNKDYSGWAYCYEQYRKYGALHNYKNKYNDWKDNGSLDFGVIYYKLPNDAKVAIIGDWGTGMDDAKHLLKVIFENHKPDAIIHLGDIYYAATPAECEANFAAIFEEFFKRYPRIPIFTIPGNHDYYCYGYGYYKMVANLNRHFSIDATQFASYFCLRTEDNGWQFLGMDTGYNDNDPKNAFNPVNDGPELHSNEPSWHIDKLNKFSGATIMLSHHQLFSGNAKINGSDGTYGSFPYLNKNLLDLFRPYFGNKITSWLWGHEHNQVKYDNNLFGLPIGRLIGASAYEEAKSDNPYKQTFPEVPISSNLRAQLGMHDNYYNHGFAIADFSQRVTPKDPVVMEYFQYPSWGDTTPSPIPTKALPMWRELFKLQSTTKEPVISYGQVIHLNLELGNAFIGQEVEHFDEYRPTIQTTAVRLKISDATNSSNPIKDGETIFLTTEETTVGNYSHLGAWDTGVYYSTYKSDDKHLQWMIKKVISTPSDLNIRENEAVYLFNQEFPKMYLSPNLPIVNSVRSTYTYLTTDKNVNANWFIQLPKSSKVETLKKIVSSLNLDFDIELFENITKHLGGSLKNKDAALVACSDEKELKLVKTNFLIKKLGLSDSPKLDETMQKVCELMGKSNRQKHRESFYYLLTALLEKEAIFKASNE</sequence>
<dbReference type="RefSeq" id="WP_160128342.1">
    <property type="nucleotide sequence ID" value="NZ_CP019288.1"/>
</dbReference>
<dbReference type="Gene3D" id="1.10.238.120">
    <property type="entry name" value="Jann4075-like"/>
    <property type="match status" value="1"/>
</dbReference>
<dbReference type="Pfam" id="PF00149">
    <property type="entry name" value="Metallophos"/>
    <property type="match status" value="1"/>
</dbReference>
<evidence type="ECO:0000313" key="2">
    <source>
        <dbReference type="EMBL" id="QHI35611.1"/>
    </source>
</evidence>
<dbReference type="InterPro" id="IPR029052">
    <property type="entry name" value="Metallo-depent_PP-like"/>
</dbReference>
<accession>A0A7L4ZGP9</accession>
<dbReference type="PANTHER" id="PTHR43143:SF1">
    <property type="entry name" value="SERINE_THREONINE-PROTEIN PHOSPHATASE CPPED1"/>
    <property type="match status" value="1"/>
</dbReference>
<dbReference type="GO" id="GO:0016787">
    <property type="term" value="F:hydrolase activity"/>
    <property type="evidence" value="ECO:0007669"/>
    <property type="project" value="InterPro"/>
</dbReference>
<dbReference type="Proteomes" id="UP000464657">
    <property type="component" value="Chromosome"/>
</dbReference>
<name>A0A7L4ZGP9_9FLAO</name>
<dbReference type="InterPro" id="IPR051918">
    <property type="entry name" value="STPP_CPPED1"/>
</dbReference>
<dbReference type="InterPro" id="IPR023154">
    <property type="entry name" value="Jann4075-like_sf"/>
</dbReference>
<dbReference type="SUPFAM" id="SSF158587">
    <property type="entry name" value="Jann4075-like"/>
    <property type="match status" value="1"/>
</dbReference>
<dbReference type="EMBL" id="CP019288">
    <property type="protein sequence ID" value="QHI35611.1"/>
    <property type="molecule type" value="Genomic_DNA"/>
</dbReference>
<evidence type="ECO:0000313" key="3">
    <source>
        <dbReference type="Proteomes" id="UP000464657"/>
    </source>
</evidence>
<dbReference type="OrthoDB" id="606379at2"/>
<keyword evidence="3" id="KW-1185">Reference proteome</keyword>
<dbReference type="PANTHER" id="PTHR43143">
    <property type="entry name" value="METALLOPHOSPHOESTERASE, CALCINEURIN SUPERFAMILY"/>
    <property type="match status" value="1"/>
</dbReference>